<dbReference type="InterPro" id="IPR036271">
    <property type="entry name" value="Tet_transcr_reg_TetR-rel_C_sf"/>
</dbReference>
<dbReference type="PANTHER" id="PTHR30055">
    <property type="entry name" value="HTH-TYPE TRANSCRIPTIONAL REGULATOR RUTR"/>
    <property type="match status" value="1"/>
</dbReference>
<keyword evidence="8" id="KW-1185">Reference proteome</keyword>
<evidence type="ECO:0000313" key="7">
    <source>
        <dbReference type="EMBL" id="GAA2814542.1"/>
    </source>
</evidence>
<evidence type="ECO:0000256" key="1">
    <source>
        <dbReference type="ARBA" id="ARBA00022491"/>
    </source>
</evidence>
<dbReference type="Pfam" id="PF13977">
    <property type="entry name" value="TetR_C_6"/>
    <property type="match status" value="1"/>
</dbReference>
<reference evidence="7 8" key="1">
    <citation type="journal article" date="2019" name="Int. J. Syst. Evol. Microbiol.">
        <title>The Global Catalogue of Microorganisms (GCM) 10K type strain sequencing project: providing services to taxonomists for standard genome sequencing and annotation.</title>
        <authorList>
            <consortium name="The Broad Institute Genomics Platform"/>
            <consortium name="The Broad Institute Genome Sequencing Center for Infectious Disease"/>
            <person name="Wu L."/>
            <person name="Ma J."/>
        </authorList>
    </citation>
    <scope>NUCLEOTIDE SEQUENCE [LARGE SCALE GENOMIC DNA]</scope>
    <source>
        <strain evidence="7 8">JCM 9383</strain>
    </source>
</reference>
<evidence type="ECO:0000256" key="3">
    <source>
        <dbReference type="ARBA" id="ARBA00023125"/>
    </source>
</evidence>
<dbReference type="Pfam" id="PF00440">
    <property type="entry name" value="TetR_N"/>
    <property type="match status" value="1"/>
</dbReference>
<dbReference type="PANTHER" id="PTHR30055:SF234">
    <property type="entry name" value="HTH-TYPE TRANSCRIPTIONAL REGULATOR BETI"/>
    <property type="match status" value="1"/>
</dbReference>
<evidence type="ECO:0000256" key="4">
    <source>
        <dbReference type="ARBA" id="ARBA00023163"/>
    </source>
</evidence>
<keyword evidence="2" id="KW-0805">Transcription regulation</keyword>
<comment type="caution">
    <text evidence="7">The sequence shown here is derived from an EMBL/GenBank/DDBJ whole genome shotgun (WGS) entry which is preliminary data.</text>
</comment>
<evidence type="ECO:0000259" key="6">
    <source>
        <dbReference type="PROSITE" id="PS50977"/>
    </source>
</evidence>
<dbReference type="SUPFAM" id="SSF48498">
    <property type="entry name" value="Tetracyclin repressor-like, C-terminal domain"/>
    <property type="match status" value="1"/>
</dbReference>
<evidence type="ECO:0000313" key="8">
    <source>
        <dbReference type="Proteomes" id="UP001500979"/>
    </source>
</evidence>
<gene>
    <name evidence="7" type="ORF">GCM10010470_57510</name>
</gene>
<evidence type="ECO:0000256" key="5">
    <source>
        <dbReference type="PROSITE-ProRule" id="PRU00335"/>
    </source>
</evidence>
<dbReference type="Proteomes" id="UP001500979">
    <property type="component" value="Unassembled WGS sequence"/>
</dbReference>
<keyword evidence="1" id="KW-0678">Repressor</keyword>
<dbReference type="InterPro" id="IPR039538">
    <property type="entry name" value="BetI_C"/>
</dbReference>
<feature type="domain" description="HTH tetR-type" evidence="6">
    <location>
        <begin position="8"/>
        <end position="68"/>
    </location>
</feature>
<dbReference type="PRINTS" id="PR00455">
    <property type="entry name" value="HTHTETR"/>
</dbReference>
<dbReference type="SUPFAM" id="SSF46689">
    <property type="entry name" value="Homeodomain-like"/>
    <property type="match status" value="1"/>
</dbReference>
<evidence type="ECO:0000256" key="2">
    <source>
        <dbReference type="ARBA" id="ARBA00023015"/>
    </source>
</evidence>
<dbReference type="InterPro" id="IPR009057">
    <property type="entry name" value="Homeodomain-like_sf"/>
</dbReference>
<dbReference type="InterPro" id="IPR001647">
    <property type="entry name" value="HTH_TetR"/>
</dbReference>
<dbReference type="PROSITE" id="PS50977">
    <property type="entry name" value="HTH_TETR_2"/>
    <property type="match status" value="1"/>
</dbReference>
<dbReference type="Gene3D" id="1.10.357.10">
    <property type="entry name" value="Tetracycline Repressor, domain 2"/>
    <property type="match status" value="1"/>
</dbReference>
<proteinExistence type="predicted"/>
<dbReference type="InterPro" id="IPR050109">
    <property type="entry name" value="HTH-type_TetR-like_transc_reg"/>
</dbReference>
<accession>A0ABN3VKN4</accession>
<feature type="DNA-binding region" description="H-T-H motif" evidence="5">
    <location>
        <begin position="31"/>
        <end position="50"/>
    </location>
</feature>
<organism evidence="7 8">
    <name type="scientific">Saccharopolyspora taberi</name>
    <dbReference type="NCBI Taxonomy" id="60895"/>
    <lineage>
        <taxon>Bacteria</taxon>
        <taxon>Bacillati</taxon>
        <taxon>Actinomycetota</taxon>
        <taxon>Actinomycetes</taxon>
        <taxon>Pseudonocardiales</taxon>
        <taxon>Pseudonocardiaceae</taxon>
        <taxon>Saccharopolyspora</taxon>
    </lineage>
</organism>
<sequence length="199" mass="21837">MPKRVDHQARRRQIAEALIDIVSREGMEAVNLRDVAAHAGVSMGAVQHYFKSKEDMLVHAAGHAADKVSDRIEEILRAEAGPTPRKVLRTVLIEMLPVSDEARSALLVHIAFLLRALNSPRLRSIYAKTWPKLVELFVDTLRTAERAGDLAPGTDPALEAELLLAVPDGLAASVLLGRRTGAEAVDVIDYHLDRIFRSG</sequence>
<protein>
    <submittedName>
        <fullName evidence="7">TetR/AcrR family transcriptional regulator</fullName>
    </submittedName>
</protein>
<keyword evidence="4" id="KW-0804">Transcription</keyword>
<keyword evidence="3 5" id="KW-0238">DNA-binding</keyword>
<dbReference type="EMBL" id="BAAAUX010000028">
    <property type="protein sequence ID" value="GAA2814542.1"/>
    <property type="molecule type" value="Genomic_DNA"/>
</dbReference>
<name>A0ABN3VKN4_9PSEU</name>